<evidence type="ECO:0000256" key="5">
    <source>
        <dbReference type="ARBA" id="ARBA00023002"/>
    </source>
</evidence>
<evidence type="ECO:0000259" key="7">
    <source>
        <dbReference type="PROSITE" id="PS51387"/>
    </source>
</evidence>
<evidence type="ECO:0000256" key="3">
    <source>
        <dbReference type="ARBA" id="ARBA00022630"/>
    </source>
</evidence>
<dbReference type="STRING" id="1227499.C493_06592"/>
<evidence type="ECO:0000313" key="8">
    <source>
        <dbReference type="EMBL" id="ELY58651.1"/>
    </source>
</evidence>
<dbReference type="PANTHER" id="PTHR42973">
    <property type="entry name" value="BINDING OXIDOREDUCTASE, PUTATIVE (AFU_ORTHOLOGUE AFUA_1G17690)-RELATED"/>
    <property type="match status" value="1"/>
</dbReference>
<sequence length="488" mass="53625">MTTEDHDGTDARRRERPDDPIDAPAIQAFTEAFSGPVLRPDDEAYDDARRVWNGMIDRYPAVIARCTGTADVLAALEFAREQDLEIAVRGGGHNVAGYATCDGGIVVDLSPMDWVDVDPEARTVRVGGGATWGVVDRETQAFGLAAPGGVVSTTGVAGLTLGGGYGYLRRKHGLSCDNLLAVDLVTADGKFLTASESEHAELFWAVRGGGGNFGIVTAFEFRLHPVGPEVATVETWHSLSDAPSLVREWRDAVATAPDEISAELVFWSVPDDPAFPDELRTEPVAIVAAVYSGDVEAGERAMAPLRELGAPLFDFSGPTPYVDLQQDFDPFFPAGEFRYYAKSIFLDELTDEAIETILERAASRPHYRVLLDIWQLGGAIADVSETETAYSGREHPYLLAIDATWEDPDDDERVVAWSRAFWEDMREFSPGGLYLNFPGLEGEREDQLRETHGSETYDRLVEIKTKYDPENAFRRNQNVEPDERAVGQ</sequence>
<dbReference type="InterPro" id="IPR016169">
    <property type="entry name" value="FAD-bd_PCMH_sub2"/>
</dbReference>
<dbReference type="InterPro" id="IPR016164">
    <property type="entry name" value="FAD-linked_Oxase-like_C"/>
</dbReference>
<dbReference type="Pfam" id="PF08031">
    <property type="entry name" value="BBE"/>
    <property type="match status" value="1"/>
</dbReference>
<comment type="similarity">
    <text evidence="2">Belongs to the oxygen-dependent FAD-linked oxidoreductase family.</text>
</comment>
<name>L9XB49_9EURY</name>
<evidence type="ECO:0000256" key="6">
    <source>
        <dbReference type="SAM" id="MobiDB-lite"/>
    </source>
</evidence>
<gene>
    <name evidence="8" type="ORF">C493_06592</name>
</gene>
<dbReference type="InterPro" id="IPR012951">
    <property type="entry name" value="BBE"/>
</dbReference>
<dbReference type="InterPro" id="IPR050416">
    <property type="entry name" value="FAD-linked_Oxidoreductase"/>
</dbReference>
<reference evidence="8 9" key="1">
    <citation type="journal article" date="2014" name="PLoS Genet.">
        <title>Phylogenetically driven sequencing of extremely halophilic archaea reveals strategies for static and dynamic osmo-response.</title>
        <authorList>
            <person name="Becker E.A."/>
            <person name="Seitzer P.M."/>
            <person name="Tritt A."/>
            <person name="Larsen D."/>
            <person name="Krusor M."/>
            <person name="Yao A.I."/>
            <person name="Wu D."/>
            <person name="Madern D."/>
            <person name="Eisen J.A."/>
            <person name="Darling A.E."/>
            <person name="Facciotti M.T."/>
        </authorList>
    </citation>
    <scope>NUCLEOTIDE SEQUENCE [LARGE SCALE GENOMIC DNA]</scope>
    <source>
        <strain evidence="8 9">JCM 12255</strain>
    </source>
</reference>
<dbReference type="InterPro" id="IPR006094">
    <property type="entry name" value="Oxid_FAD_bind_N"/>
</dbReference>
<accession>L9XB49</accession>
<comment type="caution">
    <text evidence="8">The sequence shown here is derived from an EMBL/GenBank/DDBJ whole genome shotgun (WGS) entry which is preliminary data.</text>
</comment>
<dbReference type="SUPFAM" id="SSF55103">
    <property type="entry name" value="FAD-linked oxidases, C-terminal domain"/>
    <property type="match status" value="1"/>
</dbReference>
<dbReference type="PATRIC" id="fig|1227499.3.peg.1345"/>
<dbReference type="SUPFAM" id="SSF56176">
    <property type="entry name" value="FAD-binding/transporter-associated domain-like"/>
    <property type="match status" value="1"/>
</dbReference>
<dbReference type="InterPro" id="IPR016167">
    <property type="entry name" value="FAD-bd_PCMH_sub1"/>
</dbReference>
<dbReference type="EMBL" id="AOHZ01000034">
    <property type="protein sequence ID" value="ELY58651.1"/>
    <property type="molecule type" value="Genomic_DNA"/>
</dbReference>
<dbReference type="GO" id="GO:0016491">
    <property type="term" value="F:oxidoreductase activity"/>
    <property type="evidence" value="ECO:0007669"/>
    <property type="project" value="UniProtKB-KW"/>
</dbReference>
<dbReference type="RefSeq" id="WP_007258621.1">
    <property type="nucleotide sequence ID" value="NZ_AOHZ01000034.1"/>
</dbReference>
<dbReference type="eggNOG" id="arCOG00337">
    <property type="taxonomic scope" value="Archaea"/>
</dbReference>
<dbReference type="Gene3D" id="3.30.465.10">
    <property type="match status" value="1"/>
</dbReference>
<feature type="domain" description="FAD-binding PCMH-type" evidence="7">
    <location>
        <begin position="55"/>
        <end position="226"/>
    </location>
</feature>
<evidence type="ECO:0000256" key="1">
    <source>
        <dbReference type="ARBA" id="ARBA00001974"/>
    </source>
</evidence>
<keyword evidence="3" id="KW-0285">Flavoprotein</keyword>
<feature type="region of interest" description="Disordered" evidence="6">
    <location>
        <begin position="1"/>
        <end position="23"/>
    </location>
</feature>
<dbReference type="PROSITE" id="PS00862">
    <property type="entry name" value="OX2_COVAL_FAD"/>
    <property type="match status" value="1"/>
</dbReference>
<dbReference type="Gene3D" id="3.40.462.20">
    <property type="match status" value="1"/>
</dbReference>
<dbReference type="Gene3D" id="3.30.43.10">
    <property type="entry name" value="Uridine Diphospho-n-acetylenolpyruvylglucosamine Reductase, domain 2"/>
    <property type="match status" value="1"/>
</dbReference>
<dbReference type="InterPro" id="IPR016166">
    <property type="entry name" value="FAD-bd_PCMH"/>
</dbReference>
<proteinExistence type="inferred from homology"/>
<dbReference type="Pfam" id="PF01565">
    <property type="entry name" value="FAD_binding_4"/>
    <property type="match status" value="1"/>
</dbReference>
<dbReference type="InterPro" id="IPR006093">
    <property type="entry name" value="Oxy_OxRdtase_FAD_BS"/>
</dbReference>
<dbReference type="PANTHER" id="PTHR42973:SF39">
    <property type="entry name" value="FAD-BINDING PCMH-TYPE DOMAIN-CONTAINING PROTEIN"/>
    <property type="match status" value="1"/>
</dbReference>
<dbReference type="InterPro" id="IPR036318">
    <property type="entry name" value="FAD-bd_PCMH-like_sf"/>
</dbReference>
<comment type="cofactor">
    <cofactor evidence="1">
        <name>FAD</name>
        <dbReference type="ChEBI" id="CHEBI:57692"/>
    </cofactor>
</comment>
<dbReference type="OrthoDB" id="213514at2157"/>
<dbReference type="Proteomes" id="UP000011602">
    <property type="component" value="Unassembled WGS sequence"/>
</dbReference>
<keyword evidence="4" id="KW-0274">FAD</keyword>
<dbReference type="AlphaFoldDB" id="L9XB49"/>
<dbReference type="GO" id="GO:0071949">
    <property type="term" value="F:FAD binding"/>
    <property type="evidence" value="ECO:0007669"/>
    <property type="project" value="InterPro"/>
</dbReference>
<keyword evidence="9" id="KW-1185">Reference proteome</keyword>
<keyword evidence="5" id="KW-0560">Oxidoreductase</keyword>
<evidence type="ECO:0000256" key="4">
    <source>
        <dbReference type="ARBA" id="ARBA00022827"/>
    </source>
</evidence>
<organism evidence="8 9">
    <name type="scientific">Natronolimnohabitans innermongolicus JCM 12255</name>
    <dbReference type="NCBI Taxonomy" id="1227499"/>
    <lineage>
        <taxon>Archaea</taxon>
        <taxon>Methanobacteriati</taxon>
        <taxon>Methanobacteriota</taxon>
        <taxon>Stenosarchaea group</taxon>
        <taxon>Halobacteria</taxon>
        <taxon>Halobacteriales</taxon>
        <taxon>Natrialbaceae</taxon>
        <taxon>Natronolimnohabitans</taxon>
    </lineage>
</organism>
<feature type="compositionally biased region" description="Basic and acidic residues" evidence="6">
    <location>
        <begin position="1"/>
        <end position="19"/>
    </location>
</feature>
<dbReference type="PROSITE" id="PS51387">
    <property type="entry name" value="FAD_PCMH"/>
    <property type="match status" value="1"/>
</dbReference>
<evidence type="ECO:0000256" key="2">
    <source>
        <dbReference type="ARBA" id="ARBA00005466"/>
    </source>
</evidence>
<protein>
    <submittedName>
        <fullName evidence="8">FAD linked oxidase</fullName>
    </submittedName>
</protein>
<evidence type="ECO:0000313" key="9">
    <source>
        <dbReference type="Proteomes" id="UP000011602"/>
    </source>
</evidence>